<dbReference type="Proteomes" id="UP000010408">
    <property type="component" value="Unassembled WGS sequence"/>
</dbReference>
<protein>
    <submittedName>
        <fullName evidence="1">Uncharacterized protein</fullName>
    </submittedName>
</protein>
<name>L1NE17_9PORP</name>
<sequence length="45" mass="4857">MLPYVDISTPREATTYGETNIADLIVCTTLPPLGGSLPSQLYKDT</sequence>
<organism evidence="1 2">
    <name type="scientific">Porphyromonas catoniae F0037</name>
    <dbReference type="NCBI Taxonomy" id="1127696"/>
    <lineage>
        <taxon>Bacteria</taxon>
        <taxon>Pseudomonadati</taxon>
        <taxon>Bacteroidota</taxon>
        <taxon>Bacteroidia</taxon>
        <taxon>Bacteroidales</taxon>
        <taxon>Porphyromonadaceae</taxon>
        <taxon>Porphyromonas</taxon>
    </lineage>
</organism>
<dbReference type="STRING" id="1127696.HMPREF9134_00897"/>
<proteinExistence type="predicted"/>
<evidence type="ECO:0000313" key="2">
    <source>
        <dbReference type="Proteomes" id="UP000010408"/>
    </source>
</evidence>
<dbReference type="EMBL" id="AMEQ01000025">
    <property type="protein sequence ID" value="EKY01520.1"/>
    <property type="molecule type" value="Genomic_DNA"/>
</dbReference>
<comment type="caution">
    <text evidence="1">The sequence shown here is derived from an EMBL/GenBank/DDBJ whole genome shotgun (WGS) entry which is preliminary data.</text>
</comment>
<reference evidence="1 2" key="1">
    <citation type="submission" date="2012-05" db="EMBL/GenBank/DDBJ databases">
        <authorList>
            <person name="Weinstock G."/>
            <person name="Sodergren E."/>
            <person name="Lobos E.A."/>
            <person name="Fulton L."/>
            <person name="Fulton R."/>
            <person name="Courtney L."/>
            <person name="Fronick C."/>
            <person name="O'Laughlin M."/>
            <person name="Godfrey J."/>
            <person name="Wilson R.M."/>
            <person name="Miner T."/>
            <person name="Farmer C."/>
            <person name="Delehaunty K."/>
            <person name="Cordes M."/>
            <person name="Minx P."/>
            <person name="Tomlinson C."/>
            <person name="Chen J."/>
            <person name="Wollam A."/>
            <person name="Pepin K.H."/>
            <person name="Bhonagiri V."/>
            <person name="Zhang X."/>
            <person name="Suruliraj S."/>
            <person name="Warren W."/>
            <person name="Mitreva M."/>
            <person name="Mardis E.R."/>
            <person name="Wilson R.K."/>
        </authorList>
    </citation>
    <scope>NUCLEOTIDE SEQUENCE [LARGE SCALE GENOMIC DNA]</scope>
    <source>
        <strain evidence="1 2">F0037</strain>
    </source>
</reference>
<evidence type="ECO:0000313" key="1">
    <source>
        <dbReference type="EMBL" id="EKY01520.1"/>
    </source>
</evidence>
<accession>L1NE17</accession>
<dbReference type="AlphaFoldDB" id="L1NE17"/>
<dbReference type="PATRIC" id="fig|1127696.3.peg.816"/>
<dbReference type="HOGENOM" id="CLU_3203339_0_0_10"/>
<gene>
    <name evidence="1" type="ORF">HMPREF9134_00897</name>
</gene>